<dbReference type="WBParaSite" id="PS1159_v2.g2103.t1">
    <property type="protein sequence ID" value="PS1159_v2.g2103.t1"/>
    <property type="gene ID" value="PS1159_v2.g2103"/>
</dbReference>
<accession>A0AC35FUQ4</accession>
<name>A0AC35FUQ4_9BILA</name>
<sequence>MEDKDHQIVFVYGTLKKGQPNEHIMSNPETGKHKYIGPAETVDKFPLFVASKYNIPFMLTEKGTGFRIHGELYEVDNLKMIALDLLEGYPEFYIRNKFPVEKENGEIIEAWIYQLPWIYQLRELDPRLNETKTTIIAKYFDGHGGRFYVRHENCGKNDDLF</sequence>
<evidence type="ECO:0000313" key="1">
    <source>
        <dbReference type="Proteomes" id="UP000887580"/>
    </source>
</evidence>
<protein>
    <submittedName>
        <fullName evidence="2">Gamma-glutamylcyclotransferase family protein</fullName>
    </submittedName>
</protein>
<organism evidence="1 2">
    <name type="scientific">Panagrolaimus sp. PS1159</name>
    <dbReference type="NCBI Taxonomy" id="55785"/>
    <lineage>
        <taxon>Eukaryota</taxon>
        <taxon>Metazoa</taxon>
        <taxon>Ecdysozoa</taxon>
        <taxon>Nematoda</taxon>
        <taxon>Chromadorea</taxon>
        <taxon>Rhabditida</taxon>
        <taxon>Tylenchina</taxon>
        <taxon>Panagrolaimomorpha</taxon>
        <taxon>Panagrolaimoidea</taxon>
        <taxon>Panagrolaimidae</taxon>
        <taxon>Panagrolaimus</taxon>
    </lineage>
</organism>
<reference evidence="2" key="1">
    <citation type="submission" date="2022-11" db="UniProtKB">
        <authorList>
            <consortium name="WormBaseParasite"/>
        </authorList>
    </citation>
    <scope>IDENTIFICATION</scope>
</reference>
<dbReference type="Proteomes" id="UP000887580">
    <property type="component" value="Unplaced"/>
</dbReference>
<evidence type="ECO:0000313" key="2">
    <source>
        <dbReference type="WBParaSite" id="PS1159_v2.g2103.t1"/>
    </source>
</evidence>
<proteinExistence type="predicted"/>